<comment type="caution">
    <text evidence="3">The sequence shown here is derived from an EMBL/GenBank/DDBJ whole genome shotgun (WGS) entry which is preliminary data.</text>
</comment>
<accession>A0ABQ0GI81</accession>
<feature type="compositionally biased region" description="Acidic residues" evidence="1">
    <location>
        <begin position="239"/>
        <end position="252"/>
    </location>
</feature>
<dbReference type="GeneID" id="98178337"/>
<reference evidence="3 4" key="1">
    <citation type="submission" date="2024-09" db="EMBL/GenBank/DDBJ databases">
        <title>Itraconazole resistance in Madurella fahalii resulting from another homologue of gene encoding cytochrome P450 14-alpha sterol demethylase (CYP51).</title>
        <authorList>
            <person name="Yoshioka I."/>
            <person name="Fahal A.H."/>
            <person name="Kaneko S."/>
            <person name="Yaguchi T."/>
        </authorList>
    </citation>
    <scope>NUCLEOTIDE SEQUENCE [LARGE SCALE GENOMIC DNA]</scope>
    <source>
        <strain evidence="3 4">IFM 68171</strain>
    </source>
</reference>
<keyword evidence="2" id="KW-0732">Signal</keyword>
<feature type="chain" id="PRO_5047364531" evidence="2">
    <location>
        <begin position="20"/>
        <end position="424"/>
    </location>
</feature>
<evidence type="ECO:0000313" key="3">
    <source>
        <dbReference type="EMBL" id="GAB1317384.1"/>
    </source>
</evidence>
<gene>
    <name evidence="3" type="ORF">MFIFM68171_07594</name>
</gene>
<evidence type="ECO:0000313" key="4">
    <source>
        <dbReference type="Proteomes" id="UP001628179"/>
    </source>
</evidence>
<feature type="compositionally biased region" description="Basic and acidic residues" evidence="1">
    <location>
        <begin position="229"/>
        <end position="238"/>
    </location>
</feature>
<dbReference type="InterPro" id="IPR021848">
    <property type="entry name" value="HODM_asu-like"/>
</dbReference>
<organism evidence="3 4">
    <name type="scientific">Madurella fahalii</name>
    <dbReference type="NCBI Taxonomy" id="1157608"/>
    <lineage>
        <taxon>Eukaryota</taxon>
        <taxon>Fungi</taxon>
        <taxon>Dikarya</taxon>
        <taxon>Ascomycota</taxon>
        <taxon>Pezizomycotina</taxon>
        <taxon>Sordariomycetes</taxon>
        <taxon>Sordariomycetidae</taxon>
        <taxon>Sordariales</taxon>
        <taxon>Sordariales incertae sedis</taxon>
        <taxon>Madurella</taxon>
    </lineage>
</organism>
<evidence type="ECO:0000256" key="2">
    <source>
        <dbReference type="SAM" id="SignalP"/>
    </source>
</evidence>
<feature type="region of interest" description="Disordered" evidence="1">
    <location>
        <begin position="228"/>
        <end position="254"/>
    </location>
</feature>
<dbReference type="Proteomes" id="UP001628179">
    <property type="component" value="Unassembled WGS sequence"/>
</dbReference>
<dbReference type="Pfam" id="PF11927">
    <property type="entry name" value="HODM_asu-like"/>
    <property type="match status" value="1"/>
</dbReference>
<dbReference type="EMBL" id="BAAFSV010000004">
    <property type="protein sequence ID" value="GAB1317384.1"/>
    <property type="molecule type" value="Genomic_DNA"/>
</dbReference>
<evidence type="ECO:0000256" key="1">
    <source>
        <dbReference type="SAM" id="MobiDB-lite"/>
    </source>
</evidence>
<sequence length="424" mass="46279">MAILFAFAVLIIMVTTVGGWHLGSRHRQQPLTSSHRGDSKAAAANSGTNAVEKRRRRDNGTAKPDGPSPNTTSIEPLADFDWKATPPMKLRPFKPTYHITMALQNSTPSDLILIDSNYLSRVTSRRAIMATHPSTVLGVLPAGHGPVRELYTYLLGTYLPTRFPRMFEVVPTPSNSSSSSSSTTITTTIFRNKVTNLSAPLQPPPSDPREMLRIVGETVEDDMFLLLQDGDRDGGRDEERDEDEDGDGDGDGAETGAHRAVAFVCCHPAGFDPSEKLGRALAAIHAPVPGYARIGASMERFFARLEVGRAVRRVNWGVQTHSRLFAPSGNHAYEGEAVGEEERIDAEAARFRVEVQTLTRLPETGAILFSFKTLLYPLAEIKAEGLGPQLADAIEGLKAGNAPGMWVYKGAVRWGRAVCEYLRE</sequence>
<feature type="region of interest" description="Disordered" evidence="1">
    <location>
        <begin position="25"/>
        <end position="78"/>
    </location>
</feature>
<keyword evidence="4" id="KW-1185">Reference proteome</keyword>
<dbReference type="RefSeq" id="XP_070919115.1">
    <property type="nucleotide sequence ID" value="XM_071063014.1"/>
</dbReference>
<feature type="signal peptide" evidence="2">
    <location>
        <begin position="1"/>
        <end position="19"/>
    </location>
</feature>
<protein>
    <submittedName>
        <fullName evidence="3">Uncharacterized protein</fullName>
    </submittedName>
</protein>
<proteinExistence type="predicted"/>
<name>A0ABQ0GI81_9PEZI</name>